<dbReference type="EMBL" id="BBNS01000010">
    <property type="protein sequence ID" value="GAL71184.1"/>
    <property type="molecule type" value="Genomic_DNA"/>
</dbReference>
<evidence type="ECO:0000313" key="2">
    <source>
        <dbReference type="Proteomes" id="UP000029646"/>
    </source>
</evidence>
<name>A0A090W6W2_9FLAO</name>
<comment type="caution">
    <text evidence="1">The sequence shown here is derived from an EMBL/GenBank/DDBJ whole genome shotgun (WGS) entry which is preliminary data.</text>
</comment>
<dbReference type="Gene3D" id="3.40.1190.20">
    <property type="match status" value="1"/>
</dbReference>
<gene>
    <name evidence="1" type="ORF">JCM19302_613</name>
</gene>
<dbReference type="GO" id="GO:0008673">
    <property type="term" value="F:2-dehydro-3-deoxygluconokinase activity"/>
    <property type="evidence" value="ECO:0007669"/>
    <property type="project" value="UniProtKB-EC"/>
</dbReference>
<sequence length="37" mass="3940">MGGLIYGLLKYPEDDQNALDFAVAASCLKHTIKGDAT</sequence>
<keyword evidence="1" id="KW-0418">Kinase</keyword>
<dbReference type="EC" id="2.7.1.45" evidence="1"/>
<accession>A0A090W6W2</accession>
<protein>
    <submittedName>
        <fullName evidence="1">2-dehydro-3-deoxygluconate kinase</fullName>
        <ecNumber evidence="1">2.7.1.45</ecNumber>
    </submittedName>
</protein>
<dbReference type="InterPro" id="IPR029056">
    <property type="entry name" value="Ribokinase-like"/>
</dbReference>
<keyword evidence="1" id="KW-0808">Transferase</keyword>
<reference evidence="1 2" key="1">
    <citation type="journal article" date="2014" name="Genome Announc.">
        <title>Draft Genome Sequence of Marine Flavobacterium Jejuia pallidilutea Strain 11shimoA1 and Pigmentation Mutants.</title>
        <authorList>
            <person name="Takatani N."/>
            <person name="Nakanishi M."/>
            <person name="Meirelles P."/>
            <person name="Mino S."/>
            <person name="Suda W."/>
            <person name="Oshima K."/>
            <person name="Hattori M."/>
            <person name="Ohkuma M."/>
            <person name="Hosokawa M."/>
            <person name="Miyashita K."/>
            <person name="Thompson F.L."/>
            <person name="Niwa A."/>
            <person name="Sawabe T."/>
            <person name="Sawabe T."/>
        </authorList>
    </citation>
    <scope>NUCLEOTIDE SEQUENCE [LARGE SCALE GENOMIC DNA]</scope>
    <source>
        <strain evidence="2">JCM19302</strain>
    </source>
</reference>
<proteinExistence type="predicted"/>
<dbReference type="Proteomes" id="UP000029646">
    <property type="component" value="Unassembled WGS sequence"/>
</dbReference>
<organism evidence="1 2">
    <name type="scientific">Jejuia pallidilutea</name>
    <dbReference type="NCBI Taxonomy" id="504487"/>
    <lineage>
        <taxon>Bacteria</taxon>
        <taxon>Pseudomonadati</taxon>
        <taxon>Bacteroidota</taxon>
        <taxon>Flavobacteriia</taxon>
        <taxon>Flavobacteriales</taxon>
        <taxon>Flavobacteriaceae</taxon>
        <taxon>Jejuia</taxon>
    </lineage>
</organism>
<evidence type="ECO:0000313" key="1">
    <source>
        <dbReference type="EMBL" id="GAL71184.1"/>
    </source>
</evidence>
<dbReference type="AlphaFoldDB" id="A0A090W6W2"/>